<accession>G2KLW7</accession>
<dbReference type="STRING" id="856793.MICA_1016"/>
<dbReference type="AlphaFoldDB" id="G2KLW7"/>
<dbReference type="SUPFAM" id="SSF88713">
    <property type="entry name" value="Glycoside hydrolase/deacetylase"/>
    <property type="match status" value="1"/>
</dbReference>
<dbReference type="Proteomes" id="UP000009286">
    <property type="component" value="Chromosome"/>
</dbReference>
<dbReference type="KEGG" id="mai:MICA_1016"/>
<evidence type="ECO:0000313" key="2">
    <source>
        <dbReference type="Proteomes" id="UP000009286"/>
    </source>
</evidence>
<dbReference type="Pfam" id="PF22537">
    <property type="entry name" value="WbmS-like"/>
    <property type="match status" value="1"/>
</dbReference>
<dbReference type="GO" id="GO:0005975">
    <property type="term" value="P:carbohydrate metabolic process"/>
    <property type="evidence" value="ECO:0007669"/>
    <property type="project" value="InterPro"/>
</dbReference>
<dbReference type="InterPro" id="IPR011330">
    <property type="entry name" value="Glyco_hydro/deAcase_b/a-brl"/>
</dbReference>
<proteinExistence type="predicted"/>
<protein>
    <recommendedName>
        <fullName evidence="3">Polysaccharide deacetylase</fullName>
    </recommendedName>
</protein>
<organism evidence="1 2">
    <name type="scientific">Micavibrio aeruginosavorus (strain ARL-13)</name>
    <dbReference type="NCBI Taxonomy" id="856793"/>
    <lineage>
        <taxon>Bacteria</taxon>
        <taxon>Pseudomonadati</taxon>
        <taxon>Bdellovibrionota</taxon>
        <taxon>Bdellovibrionia</taxon>
        <taxon>Bdellovibrionales</taxon>
        <taxon>Pseudobdellovibrionaceae</taxon>
        <taxon>Micavibrio</taxon>
    </lineage>
</organism>
<name>G2KLW7_MICAA</name>
<dbReference type="InterPro" id="IPR054492">
    <property type="entry name" value="WbmS-like"/>
</dbReference>
<gene>
    <name evidence="1" type="primary">wbmS</name>
    <name evidence="1" type="ordered locus">MICA_1016</name>
</gene>
<dbReference type="OrthoDB" id="9805877at2"/>
<reference evidence="1 2" key="1">
    <citation type="journal article" date="2011" name="BMC Genomics">
        <title>Genomic insights into an obligate epibiotic bacterial predator: Micavibrio aeruginosavorus ARL-13.</title>
        <authorList>
            <person name="Wang Z."/>
            <person name="Kadouri D."/>
            <person name="Wu M."/>
        </authorList>
    </citation>
    <scope>NUCLEOTIDE SEQUENCE [LARGE SCALE GENOMIC DNA]</scope>
    <source>
        <strain evidence="1 2">ARL-13</strain>
    </source>
</reference>
<dbReference type="Gene3D" id="3.20.20.370">
    <property type="entry name" value="Glycoside hydrolase/deacetylase"/>
    <property type="match status" value="1"/>
</dbReference>
<dbReference type="RefSeq" id="WP_014102569.1">
    <property type="nucleotide sequence ID" value="NC_016026.1"/>
</dbReference>
<dbReference type="EMBL" id="CP002382">
    <property type="protein sequence ID" value="AEP09346.1"/>
    <property type="molecule type" value="Genomic_DNA"/>
</dbReference>
<dbReference type="eggNOG" id="ENOG50329KE">
    <property type="taxonomic scope" value="Bacteria"/>
</dbReference>
<sequence>MSDKFATIKSINLNNRQSWEDRLFLTFDIDWASDDVLNYTIDIVEQHDVAATWFVTHDTPVLERLRQNKKFELGIHPNFNFLLNGDFRLGSNFSEVIDRMLEIVPEATSVRSHSMTQNSNILDAFYKRGLTHDCNHFVPEQTDMILIPWLLWNDIIKVPYFWEDDVFCLYSQNTPLQILSFREGVKVFNFHPIHVFLNTENLDRYEGSRDHHRDINKLKSYIFDGHGTQNNLLDLFHLAERGE</sequence>
<dbReference type="HOGENOM" id="CLU_1169203_0_0_5"/>
<evidence type="ECO:0008006" key="3">
    <source>
        <dbReference type="Google" id="ProtNLM"/>
    </source>
</evidence>
<evidence type="ECO:0000313" key="1">
    <source>
        <dbReference type="EMBL" id="AEP09346.1"/>
    </source>
</evidence>
<keyword evidence="2" id="KW-1185">Reference proteome</keyword>